<dbReference type="RefSeq" id="WP_377801471.1">
    <property type="nucleotide sequence ID" value="NZ_JBHSLW010000076.1"/>
</dbReference>
<protein>
    <submittedName>
        <fullName evidence="2">Helix-turn-helix domain-containing protein</fullName>
    </submittedName>
</protein>
<evidence type="ECO:0000313" key="2">
    <source>
        <dbReference type="EMBL" id="MFC5423320.1"/>
    </source>
</evidence>
<dbReference type="SUPFAM" id="SSF48295">
    <property type="entry name" value="TrpR-like"/>
    <property type="match status" value="1"/>
</dbReference>
<organism evidence="2 3">
    <name type="scientific">Bosea eneae</name>
    <dbReference type="NCBI Taxonomy" id="151454"/>
    <lineage>
        <taxon>Bacteria</taxon>
        <taxon>Pseudomonadati</taxon>
        <taxon>Pseudomonadota</taxon>
        <taxon>Alphaproteobacteria</taxon>
        <taxon>Hyphomicrobiales</taxon>
        <taxon>Boseaceae</taxon>
        <taxon>Bosea</taxon>
    </lineage>
</organism>
<dbReference type="Gene3D" id="1.10.1750.10">
    <property type="match status" value="1"/>
</dbReference>
<accession>A0ABW0J186</accession>
<dbReference type="InterPro" id="IPR010921">
    <property type="entry name" value="Trp_repressor/repl_initiator"/>
</dbReference>
<dbReference type="InterPro" id="IPR013159">
    <property type="entry name" value="DnaA_C"/>
</dbReference>
<comment type="caution">
    <text evidence="2">The sequence shown here is derived from an EMBL/GenBank/DDBJ whole genome shotgun (WGS) entry which is preliminary data.</text>
</comment>
<evidence type="ECO:0000313" key="3">
    <source>
        <dbReference type="Proteomes" id="UP001596053"/>
    </source>
</evidence>
<keyword evidence="3" id="KW-1185">Reference proteome</keyword>
<proteinExistence type="predicted"/>
<reference evidence="3" key="1">
    <citation type="journal article" date="2019" name="Int. J. Syst. Evol. Microbiol.">
        <title>The Global Catalogue of Microorganisms (GCM) 10K type strain sequencing project: providing services to taxonomists for standard genome sequencing and annotation.</title>
        <authorList>
            <consortium name="The Broad Institute Genomics Platform"/>
            <consortium name="The Broad Institute Genome Sequencing Center for Infectious Disease"/>
            <person name="Wu L."/>
            <person name="Ma J."/>
        </authorList>
    </citation>
    <scope>NUCLEOTIDE SEQUENCE [LARGE SCALE GENOMIC DNA]</scope>
    <source>
        <strain evidence="3">NCAIM B.01391</strain>
    </source>
</reference>
<dbReference type="Pfam" id="PF08299">
    <property type="entry name" value="Bac_DnaA_C"/>
    <property type="match status" value="1"/>
</dbReference>
<sequence>MSERHVTFDMIVQAVGAVAGITHHEIMVAGRAGADERVHLRYACWWLASKMTSLGPSAVGRLSGGRDHTMVIHGQRRAEELRATSESFRLSTDALLGTLQALERAGLLRFAVTIDPLATARRVLSAPEREAVRVSTYEIVAMSRLIVEQADGDPSEPSTEETAHAA</sequence>
<name>A0ABW0J186_9HYPH</name>
<gene>
    <name evidence="2" type="ORF">ACFPOB_27645</name>
</gene>
<dbReference type="EMBL" id="JBHSLW010000076">
    <property type="protein sequence ID" value="MFC5423320.1"/>
    <property type="molecule type" value="Genomic_DNA"/>
</dbReference>
<evidence type="ECO:0000259" key="1">
    <source>
        <dbReference type="SMART" id="SM00760"/>
    </source>
</evidence>
<dbReference type="SMART" id="SM00760">
    <property type="entry name" value="Bac_DnaA_C"/>
    <property type="match status" value="1"/>
</dbReference>
<dbReference type="CDD" id="cd06571">
    <property type="entry name" value="Bac_DnaA_C"/>
    <property type="match status" value="1"/>
</dbReference>
<feature type="domain" description="Chromosomal replication initiator DnaA C-terminal" evidence="1">
    <location>
        <begin position="7"/>
        <end position="78"/>
    </location>
</feature>
<dbReference type="Proteomes" id="UP001596053">
    <property type="component" value="Unassembled WGS sequence"/>
</dbReference>